<evidence type="ECO:0000256" key="1">
    <source>
        <dbReference type="SAM" id="MobiDB-lite"/>
    </source>
</evidence>
<feature type="region of interest" description="Disordered" evidence="1">
    <location>
        <begin position="36"/>
        <end position="68"/>
    </location>
</feature>
<evidence type="ECO:0000313" key="3">
    <source>
        <dbReference type="Proteomes" id="UP000307440"/>
    </source>
</evidence>
<accession>A0A5C3L2L7</accession>
<feature type="region of interest" description="Disordered" evidence="1">
    <location>
        <begin position="347"/>
        <end position="388"/>
    </location>
</feature>
<reference evidence="2 3" key="1">
    <citation type="journal article" date="2019" name="Nat. Ecol. Evol.">
        <title>Megaphylogeny resolves global patterns of mushroom evolution.</title>
        <authorList>
            <person name="Varga T."/>
            <person name="Krizsan K."/>
            <person name="Foldi C."/>
            <person name="Dima B."/>
            <person name="Sanchez-Garcia M."/>
            <person name="Sanchez-Ramirez S."/>
            <person name="Szollosi G.J."/>
            <person name="Szarkandi J.G."/>
            <person name="Papp V."/>
            <person name="Albert L."/>
            <person name="Andreopoulos W."/>
            <person name="Angelini C."/>
            <person name="Antonin V."/>
            <person name="Barry K.W."/>
            <person name="Bougher N.L."/>
            <person name="Buchanan P."/>
            <person name="Buyck B."/>
            <person name="Bense V."/>
            <person name="Catcheside P."/>
            <person name="Chovatia M."/>
            <person name="Cooper J."/>
            <person name="Damon W."/>
            <person name="Desjardin D."/>
            <person name="Finy P."/>
            <person name="Geml J."/>
            <person name="Haridas S."/>
            <person name="Hughes K."/>
            <person name="Justo A."/>
            <person name="Karasinski D."/>
            <person name="Kautmanova I."/>
            <person name="Kiss B."/>
            <person name="Kocsube S."/>
            <person name="Kotiranta H."/>
            <person name="LaButti K.M."/>
            <person name="Lechner B.E."/>
            <person name="Liimatainen K."/>
            <person name="Lipzen A."/>
            <person name="Lukacs Z."/>
            <person name="Mihaltcheva S."/>
            <person name="Morgado L.N."/>
            <person name="Niskanen T."/>
            <person name="Noordeloos M.E."/>
            <person name="Ohm R.A."/>
            <person name="Ortiz-Santana B."/>
            <person name="Ovrebo C."/>
            <person name="Racz N."/>
            <person name="Riley R."/>
            <person name="Savchenko A."/>
            <person name="Shiryaev A."/>
            <person name="Soop K."/>
            <person name="Spirin V."/>
            <person name="Szebenyi C."/>
            <person name="Tomsovsky M."/>
            <person name="Tulloss R.E."/>
            <person name="Uehling J."/>
            <person name="Grigoriev I.V."/>
            <person name="Vagvolgyi C."/>
            <person name="Papp T."/>
            <person name="Martin F.M."/>
            <person name="Miettinen O."/>
            <person name="Hibbett D.S."/>
            <person name="Nagy L.G."/>
        </authorList>
    </citation>
    <scope>NUCLEOTIDE SEQUENCE [LARGE SCALE GENOMIC DNA]</scope>
    <source>
        <strain evidence="2 3">CBS 121175</strain>
    </source>
</reference>
<keyword evidence="3" id="KW-1185">Reference proteome</keyword>
<proteinExistence type="predicted"/>
<evidence type="ECO:0000313" key="2">
    <source>
        <dbReference type="EMBL" id="TFK22398.1"/>
    </source>
</evidence>
<feature type="region of interest" description="Disordered" evidence="1">
    <location>
        <begin position="294"/>
        <end position="316"/>
    </location>
</feature>
<dbReference type="EMBL" id="ML210241">
    <property type="protein sequence ID" value="TFK22398.1"/>
    <property type="molecule type" value="Genomic_DNA"/>
</dbReference>
<dbReference type="STRING" id="230819.A0A5C3L2L7"/>
<protein>
    <submittedName>
        <fullName evidence="2">Uncharacterized protein</fullName>
    </submittedName>
</protein>
<organism evidence="2 3">
    <name type="scientific">Coprinopsis marcescibilis</name>
    <name type="common">Agaric fungus</name>
    <name type="synonym">Psathyrella marcescibilis</name>
    <dbReference type="NCBI Taxonomy" id="230819"/>
    <lineage>
        <taxon>Eukaryota</taxon>
        <taxon>Fungi</taxon>
        <taxon>Dikarya</taxon>
        <taxon>Basidiomycota</taxon>
        <taxon>Agaricomycotina</taxon>
        <taxon>Agaricomycetes</taxon>
        <taxon>Agaricomycetidae</taxon>
        <taxon>Agaricales</taxon>
        <taxon>Agaricineae</taxon>
        <taxon>Psathyrellaceae</taxon>
        <taxon>Coprinopsis</taxon>
    </lineage>
</organism>
<dbReference type="AlphaFoldDB" id="A0A5C3L2L7"/>
<sequence>MRTPAGESASSNQLARSLATMFFTAWRALFSPTHATTEHEKVDKEKGEQALSPPKSEPKLIENPRPASEMKALGRREVYMRLMVNEHGIPMWNPRPRSLPANRRAKGVVPGDVGVIKEAGACFSYLFNIWDDAEALKTLNIPGGRDFLPPPLREIDGPDTILTKMSSLQVGDMEKRSANFTDSDPRYCDLHYMLSAGEAAILVTPFGAQKEALNNNRSIETFLKHNCRRLYELAGVGRNDQLYIVTDCVKTPSWAMATYSSQAQSLNPASLQNLRFGQRSNTGIQTYEYEWTATPSGTDAHTGPQDTSSPSDDQNQTVFVNGYRLCTFLEEDSSTQGDLSSIIVGTESTSAASEQGGRHNPSAGSPAGSSSSGSSTSRSTGGHGSQRAQLLDGFSSHLIGMVSPGECLNTFLCSSPIAQAVRSRVPDSRFGQHEVSQHTAPIPGTSLPLPRELPSKDRILGFSLIHDNIWLKKWQRVSTTTSNWDVAIMKSLRMVRKETTVVADPEFSDVISVVEKHITETDQAQRMVNIVEWQEIFSTLGCTDPALPPLASSPFPDLEVGVQDALFLAPLLCG</sequence>
<dbReference type="OrthoDB" id="3222453at2759"/>
<name>A0A5C3L2L7_COPMA</name>
<dbReference type="Proteomes" id="UP000307440">
    <property type="component" value="Unassembled WGS sequence"/>
</dbReference>
<feature type="compositionally biased region" description="Basic and acidic residues" evidence="1">
    <location>
        <begin position="36"/>
        <end position="48"/>
    </location>
</feature>
<gene>
    <name evidence="2" type="ORF">FA15DRAFT_518693</name>
</gene>
<feature type="compositionally biased region" description="Low complexity" evidence="1">
    <location>
        <begin position="361"/>
        <end position="380"/>
    </location>
</feature>